<evidence type="ECO:0000313" key="3">
    <source>
        <dbReference type="EMBL" id="VTJ68605.1"/>
    </source>
</evidence>
<dbReference type="EMBL" id="CABDUW010000436">
    <property type="protein sequence ID" value="VTJ68605.1"/>
    <property type="molecule type" value="Genomic_DNA"/>
</dbReference>
<feature type="region of interest" description="Disordered" evidence="1">
    <location>
        <begin position="1"/>
        <end position="57"/>
    </location>
</feature>
<dbReference type="EMBL" id="WJEC01001744">
    <property type="protein sequence ID" value="KAF7478053.1"/>
    <property type="molecule type" value="Genomic_DNA"/>
</dbReference>
<accession>A0A5E4BGU5</accession>
<name>A0A5E4BGU5_MARMO</name>
<proteinExistence type="predicted"/>
<feature type="compositionally biased region" description="Polar residues" evidence="1">
    <location>
        <begin position="32"/>
        <end position="47"/>
    </location>
</feature>
<sequence>MASAAVAARDDTSRRRGRPWDSGGSARKVSLLHSQSARSPRTTNPSFTYPAEHGQRQ</sequence>
<dbReference type="Proteomes" id="UP000662637">
    <property type="component" value="Unassembled WGS sequence"/>
</dbReference>
<evidence type="ECO:0000313" key="4">
    <source>
        <dbReference type="Proteomes" id="UP000335636"/>
    </source>
</evidence>
<evidence type="ECO:0000256" key="1">
    <source>
        <dbReference type="SAM" id="MobiDB-lite"/>
    </source>
</evidence>
<dbReference type="AlphaFoldDB" id="A0A5E4BGU5"/>
<dbReference type="Proteomes" id="UP000335636">
    <property type="component" value="Unassembled WGS sequence"/>
</dbReference>
<gene>
    <name evidence="2" type="ORF">GHT09_010863</name>
    <name evidence="3" type="ORF">MONAX_5E019554</name>
</gene>
<protein>
    <submittedName>
        <fullName evidence="3">Uncharacterized protein</fullName>
    </submittedName>
</protein>
<keyword evidence="4" id="KW-1185">Reference proteome</keyword>
<reference evidence="3 4" key="1">
    <citation type="submission" date="2019-04" db="EMBL/GenBank/DDBJ databases">
        <authorList>
            <person name="Alioto T."/>
            <person name="Alioto T."/>
        </authorList>
    </citation>
    <scope>NUCLEOTIDE SEQUENCE [LARGE SCALE GENOMIC DNA]</scope>
</reference>
<organism evidence="3 4">
    <name type="scientific">Marmota monax</name>
    <name type="common">Woodchuck</name>
    <dbReference type="NCBI Taxonomy" id="9995"/>
    <lineage>
        <taxon>Eukaryota</taxon>
        <taxon>Metazoa</taxon>
        <taxon>Chordata</taxon>
        <taxon>Craniata</taxon>
        <taxon>Vertebrata</taxon>
        <taxon>Euteleostomi</taxon>
        <taxon>Mammalia</taxon>
        <taxon>Eutheria</taxon>
        <taxon>Euarchontoglires</taxon>
        <taxon>Glires</taxon>
        <taxon>Rodentia</taxon>
        <taxon>Sciuromorpha</taxon>
        <taxon>Sciuridae</taxon>
        <taxon>Xerinae</taxon>
        <taxon>Marmotini</taxon>
        <taxon>Marmota</taxon>
    </lineage>
</organism>
<evidence type="ECO:0000313" key="2">
    <source>
        <dbReference type="EMBL" id="KAF7478053.1"/>
    </source>
</evidence>
<reference evidence="2" key="2">
    <citation type="submission" date="2020-08" db="EMBL/GenBank/DDBJ databases">
        <authorList>
            <person name="Shumante A."/>
            <person name="Zimin A.V."/>
            <person name="Puiu D."/>
            <person name="Salzberg S.L."/>
        </authorList>
    </citation>
    <scope>NUCLEOTIDE SEQUENCE</scope>
    <source>
        <strain evidence="2">WC2-LM</strain>
        <tissue evidence="2">Liver</tissue>
    </source>
</reference>